<reference evidence="2 3" key="1">
    <citation type="submission" date="2017-01" db="EMBL/GenBank/DDBJ databases">
        <authorList>
            <person name="Mah S.A."/>
            <person name="Swanson W.J."/>
            <person name="Moy G.W."/>
            <person name="Vacquier V.D."/>
        </authorList>
    </citation>
    <scope>NUCLEOTIDE SEQUENCE [LARGE SCALE GENOMIC DNA]</scope>
    <source>
        <strain evidence="2 3">DCY110</strain>
    </source>
</reference>
<dbReference type="STRING" id="1842727.RD110_24340"/>
<accession>A0A1P8K1T0</accession>
<dbReference type="KEGG" id="rhy:RD110_24340"/>
<dbReference type="CDD" id="cd06588">
    <property type="entry name" value="PhnB_like"/>
    <property type="match status" value="1"/>
</dbReference>
<organism evidence="2 3">
    <name type="scientific">Rhodoferax koreensis</name>
    <dbReference type="NCBI Taxonomy" id="1842727"/>
    <lineage>
        <taxon>Bacteria</taxon>
        <taxon>Pseudomonadati</taxon>
        <taxon>Pseudomonadota</taxon>
        <taxon>Betaproteobacteria</taxon>
        <taxon>Burkholderiales</taxon>
        <taxon>Comamonadaceae</taxon>
        <taxon>Rhodoferax</taxon>
    </lineage>
</organism>
<dbReference type="RefSeq" id="WP_076202939.1">
    <property type="nucleotide sequence ID" value="NZ_CP019236.1"/>
</dbReference>
<evidence type="ECO:0000259" key="1">
    <source>
        <dbReference type="Pfam" id="PF06983"/>
    </source>
</evidence>
<protein>
    <recommendedName>
        <fullName evidence="1">PhnB-like domain-containing protein</fullName>
    </recommendedName>
</protein>
<dbReference type="PANTHER" id="PTHR33990">
    <property type="entry name" value="PROTEIN YJDN-RELATED"/>
    <property type="match status" value="1"/>
</dbReference>
<proteinExistence type="predicted"/>
<dbReference type="InterPro" id="IPR029068">
    <property type="entry name" value="Glyas_Bleomycin-R_OHBP_Dase"/>
</dbReference>
<dbReference type="SUPFAM" id="SSF54593">
    <property type="entry name" value="Glyoxalase/Bleomycin resistance protein/Dihydroxybiphenyl dioxygenase"/>
    <property type="match status" value="1"/>
</dbReference>
<feature type="domain" description="PhnB-like" evidence="1">
    <location>
        <begin position="4"/>
        <end position="130"/>
    </location>
</feature>
<dbReference type="Gene3D" id="3.10.180.10">
    <property type="entry name" value="2,3-Dihydroxybiphenyl 1,2-Dioxygenase, domain 1"/>
    <property type="match status" value="1"/>
</dbReference>
<dbReference type="OrthoDB" id="9795306at2"/>
<dbReference type="Pfam" id="PF06983">
    <property type="entry name" value="3-dmu-9_3-mt"/>
    <property type="match status" value="1"/>
</dbReference>
<dbReference type="Proteomes" id="UP000186609">
    <property type="component" value="Chromosome"/>
</dbReference>
<gene>
    <name evidence="2" type="ORF">RD110_24340</name>
</gene>
<sequence>MPVQPYLFFEGRTEEALQFYTQAVGAEITMLLRYTESPDPASCPPGSAHKVMHANLRIGEGMVMASDGRCSGQSNFQGFALSLPTRDPAEAEKFFNALSEGGRVEMPLAKTFFSESFGMLVDRFGVMWMVMVEPAPAV</sequence>
<evidence type="ECO:0000313" key="2">
    <source>
        <dbReference type="EMBL" id="APW39946.1"/>
    </source>
</evidence>
<dbReference type="EMBL" id="CP019236">
    <property type="protein sequence ID" value="APW39946.1"/>
    <property type="molecule type" value="Genomic_DNA"/>
</dbReference>
<evidence type="ECO:0000313" key="3">
    <source>
        <dbReference type="Proteomes" id="UP000186609"/>
    </source>
</evidence>
<dbReference type="InterPro" id="IPR028973">
    <property type="entry name" value="PhnB-like"/>
</dbReference>
<dbReference type="PANTHER" id="PTHR33990:SF1">
    <property type="entry name" value="PROTEIN YJDN"/>
    <property type="match status" value="1"/>
</dbReference>
<name>A0A1P8K1T0_9BURK</name>
<dbReference type="AlphaFoldDB" id="A0A1P8K1T0"/>
<keyword evidence="3" id="KW-1185">Reference proteome</keyword>